<dbReference type="InterPro" id="IPR005561">
    <property type="entry name" value="ANTAR"/>
</dbReference>
<dbReference type="PROSITE" id="PS50921">
    <property type="entry name" value="ANTAR"/>
    <property type="match status" value="1"/>
</dbReference>
<organism evidence="2 3">
    <name type="scientific">Candidatus Fimenecus excrementigallinarum</name>
    <dbReference type="NCBI Taxonomy" id="2840816"/>
    <lineage>
        <taxon>Bacteria</taxon>
        <taxon>Bacillati</taxon>
        <taxon>Bacillota</taxon>
        <taxon>Clostridia</taxon>
        <taxon>Candidatus Fimenecus</taxon>
    </lineage>
</organism>
<proteinExistence type="predicted"/>
<evidence type="ECO:0000313" key="3">
    <source>
        <dbReference type="Proteomes" id="UP000824071"/>
    </source>
</evidence>
<dbReference type="EMBL" id="DVMW01000036">
    <property type="protein sequence ID" value="HIU36177.1"/>
    <property type="molecule type" value="Genomic_DNA"/>
</dbReference>
<feature type="domain" description="ANTAR" evidence="1">
    <location>
        <begin position="129"/>
        <end position="190"/>
    </location>
</feature>
<dbReference type="GO" id="GO:0003723">
    <property type="term" value="F:RNA binding"/>
    <property type="evidence" value="ECO:0007669"/>
    <property type="project" value="InterPro"/>
</dbReference>
<dbReference type="AlphaFoldDB" id="A0A9D1LEX7"/>
<dbReference type="SMART" id="SM01012">
    <property type="entry name" value="ANTAR"/>
    <property type="match status" value="1"/>
</dbReference>
<protein>
    <submittedName>
        <fullName evidence="2">ANTAR domain-containing protein</fullName>
    </submittedName>
</protein>
<evidence type="ECO:0000259" key="1">
    <source>
        <dbReference type="PROSITE" id="PS50921"/>
    </source>
</evidence>
<dbReference type="SUPFAM" id="SSF52172">
    <property type="entry name" value="CheY-like"/>
    <property type="match status" value="1"/>
</dbReference>
<dbReference type="InterPro" id="IPR011006">
    <property type="entry name" value="CheY-like_superfamily"/>
</dbReference>
<reference evidence="2" key="2">
    <citation type="journal article" date="2021" name="PeerJ">
        <title>Extensive microbial diversity within the chicken gut microbiome revealed by metagenomics and culture.</title>
        <authorList>
            <person name="Gilroy R."/>
            <person name="Ravi A."/>
            <person name="Getino M."/>
            <person name="Pursley I."/>
            <person name="Horton D.L."/>
            <person name="Alikhan N.F."/>
            <person name="Baker D."/>
            <person name="Gharbi K."/>
            <person name="Hall N."/>
            <person name="Watson M."/>
            <person name="Adriaenssens E.M."/>
            <person name="Foster-Nyarko E."/>
            <person name="Jarju S."/>
            <person name="Secka A."/>
            <person name="Antonio M."/>
            <person name="Oren A."/>
            <person name="Chaudhuri R.R."/>
            <person name="La Ragione R."/>
            <person name="Hildebrand F."/>
            <person name="Pallen M.J."/>
        </authorList>
    </citation>
    <scope>NUCLEOTIDE SEQUENCE</scope>
    <source>
        <strain evidence="2">ChiGjej1B1-19959</strain>
    </source>
</reference>
<reference evidence="2" key="1">
    <citation type="submission" date="2020-10" db="EMBL/GenBank/DDBJ databases">
        <authorList>
            <person name="Gilroy R."/>
        </authorList>
    </citation>
    <scope>NUCLEOTIDE SEQUENCE</scope>
    <source>
        <strain evidence="2">ChiGjej1B1-19959</strain>
    </source>
</reference>
<dbReference type="Gene3D" id="1.10.10.10">
    <property type="entry name" value="Winged helix-like DNA-binding domain superfamily/Winged helix DNA-binding domain"/>
    <property type="match status" value="1"/>
</dbReference>
<accession>A0A9D1LEX7</accession>
<sequence length="194" mass="21458">MGLKERVYSVLVVSASERFGGALSSLLPPGKYQPVCRVSNISAAKRAATEREYDFVILHAPLPDASGVRFAIDTSCERETVVLLLVPAQLQAEISDKTAEHGVFLLPLPTSRAAMALALGFMGSARERLRKSSTKALTLEEKMAEIRIVNRAKWLLIAERNMDEPQAHRYIEKQAMDRCVPKKTVAEEIIQAHS</sequence>
<dbReference type="Proteomes" id="UP000824071">
    <property type="component" value="Unassembled WGS sequence"/>
</dbReference>
<dbReference type="InterPro" id="IPR036388">
    <property type="entry name" value="WH-like_DNA-bd_sf"/>
</dbReference>
<dbReference type="Pfam" id="PF03861">
    <property type="entry name" value="ANTAR"/>
    <property type="match status" value="1"/>
</dbReference>
<name>A0A9D1LEX7_9FIRM</name>
<comment type="caution">
    <text evidence="2">The sequence shown here is derived from an EMBL/GenBank/DDBJ whole genome shotgun (WGS) entry which is preliminary data.</text>
</comment>
<evidence type="ECO:0000313" key="2">
    <source>
        <dbReference type="EMBL" id="HIU36177.1"/>
    </source>
</evidence>
<gene>
    <name evidence="2" type="ORF">IAC53_06210</name>
</gene>